<gene>
    <name evidence="2" type="ORF">LCGC14_1764020</name>
</gene>
<keyword evidence="1" id="KW-0812">Transmembrane</keyword>
<keyword evidence="1" id="KW-0472">Membrane</keyword>
<dbReference type="EMBL" id="LAZR01016449">
    <property type="protein sequence ID" value="KKM04457.1"/>
    <property type="molecule type" value="Genomic_DNA"/>
</dbReference>
<sequence>MGHHLFRRPKHRRYRDMGGYYEGDDHSGYRERRALPVLNIPTSVIVAGLVIWSALSLGAWWLVDPVLSWISGAAGPLADTGAGLAKWFGLGEEATALRDAANIEGLLGWAGGSIHFLVKTVVLLVWVAGLIALIAIPAVLRRGQRRQ</sequence>
<dbReference type="AlphaFoldDB" id="A0A0F9HMN4"/>
<protein>
    <submittedName>
        <fullName evidence="2">Uncharacterized protein</fullName>
    </submittedName>
</protein>
<reference evidence="2" key="1">
    <citation type="journal article" date="2015" name="Nature">
        <title>Complex archaea that bridge the gap between prokaryotes and eukaryotes.</title>
        <authorList>
            <person name="Spang A."/>
            <person name="Saw J.H."/>
            <person name="Jorgensen S.L."/>
            <person name="Zaremba-Niedzwiedzka K."/>
            <person name="Martijn J."/>
            <person name="Lind A.E."/>
            <person name="van Eijk R."/>
            <person name="Schleper C."/>
            <person name="Guy L."/>
            <person name="Ettema T.J."/>
        </authorList>
    </citation>
    <scope>NUCLEOTIDE SEQUENCE</scope>
</reference>
<feature type="transmembrane region" description="Helical" evidence="1">
    <location>
        <begin position="116"/>
        <end position="140"/>
    </location>
</feature>
<comment type="caution">
    <text evidence="2">The sequence shown here is derived from an EMBL/GenBank/DDBJ whole genome shotgun (WGS) entry which is preliminary data.</text>
</comment>
<name>A0A0F9HMN4_9ZZZZ</name>
<evidence type="ECO:0000313" key="2">
    <source>
        <dbReference type="EMBL" id="KKM04457.1"/>
    </source>
</evidence>
<organism evidence="2">
    <name type="scientific">marine sediment metagenome</name>
    <dbReference type="NCBI Taxonomy" id="412755"/>
    <lineage>
        <taxon>unclassified sequences</taxon>
        <taxon>metagenomes</taxon>
        <taxon>ecological metagenomes</taxon>
    </lineage>
</organism>
<evidence type="ECO:0000256" key="1">
    <source>
        <dbReference type="SAM" id="Phobius"/>
    </source>
</evidence>
<proteinExistence type="predicted"/>
<accession>A0A0F9HMN4</accession>
<feature type="transmembrane region" description="Helical" evidence="1">
    <location>
        <begin position="37"/>
        <end position="63"/>
    </location>
</feature>
<keyword evidence="1" id="KW-1133">Transmembrane helix</keyword>